<dbReference type="InterPro" id="IPR052370">
    <property type="entry name" value="Meta-cleavage_hydrolase"/>
</dbReference>
<reference evidence="1" key="1">
    <citation type="submission" date="2021-01" db="UniProtKB">
        <authorList>
            <consortium name="EnsemblPlants"/>
        </authorList>
    </citation>
    <scope>IDENTIFICATION</scope>
</reference>
<dbReference type="Gramene" id="Kaladp0033s0214.1.v1.1">
    <property type="protein sequence ID" value="Kaladp0033s0214.1.v1.1"/>
    <property type="gene ID" value="Kaladp0033s0214.v1.1"/>
</dbReference>
<accession>A0A7N0TDS1</accession>
<sequence length="263" mass="29880">MLNIISVYKPLLKDAMRLVGMRSQLVQIEPGTVINFWGPTKPNSDKPTILLLHGFIGNAIFTWQFQVLSLRSSYNVYAPDLLFFGDSHTDSAERSMDYGGMIGFRLDELYPGVVESLVVNGAALRVTESISADCLKRIGAILAIGSYTFPWLPNFFYKDFLVVEYKHRKERAELLKAMVTSDEFSIPNFPQRIRLLWGENDKIFTLDYAKSLLRQMGLEANAMQVIEKAGHVALIERPYDYNHRLHNILKSLNVTGEMLPKTA</sequence>
<dbReference type="Proteomes" id="UP000594263">
    <property type="component" value="Unplaced"/>
</dbReference>
<dbReference type="InterPro" id="IPR029058">
    <property type="entry name" value="AB_hydrolase_fold"/>
</dbReference>
<evidence type="ECO:0000313" key="1">
    <source>
        <dbReference type="EnsemblPlants" id="Kaladp0033s0214.1.v1.1"/>
    </source>
</evidence>
<dbReference type="EnsemblPlants" id="Kaladp0033s0214.1.v1.1">
    <property type="protein sequence ID" value="Kaladp0033s0214.1.v1.1"/>
    <property type="gene ID" value="Kaladp0033s0214.v1.1"/>
</dbReference>
<dbReference type="Gene3D" id="3.40.50.1820">
    <property type="entry name" value="alpha/beta hydrolase"/>
    <property type="match status" value="2"/>
</dbReference>
<dbReference type="OMA" id="IFNMEVA"/>
<protein>
    <recommendedName>
        <fullName evidence="3">AB hydrolase-1 domain-containing protein</fullName>
    </recommendedName>
</protein>
<proteinExistence type="predicted"/>
<dbReference type="SUPFAM" id="SSF53474">
    <property type="entry name" value="alpha/beta-Hydrolases"/>
    <property type="match status" value="1"/>
</dbReference>
<name>A0A7N0TDS1_KALFE</name>
<evidence type="ECO:0008006" key="3">
    <source>
        <dbReference type="Google" id="ProtNLM"/>
    </source>
</evidence>
<keyword evidence="2" id="KW-1185">Reference proteome</keyword>
<dbReference type="PANTHER" id="PTHR43139">
    <property type="entry name" value="SI:DKEY-122A22.2"/>
    <property type="match status" value="1"/>
</dbReference>
<dbReference type="PANTHER" id="PTHR43139:SF22">
    <property type="entry name" value="AB HYDROLASE-1 DOMAIN-CONTAINING PROTEIN"/>
    <property type="match status" value="1"/>
</dbReference>
<evidence type="ECO:0000313" key="2">
    <source>
        <dbReference type="Proteomes" id="UP000594263"/>
    </source>
</evidence>
<dbReference type="AlphaFoldDB" id="A0A7N0TDS1"/>
<organism evidence="1 2">
    <name type="scientific">Kalanchoe fedtschenkoi</name>
    <name type="common">Lavender scallops</name>
    <name type="synonym">South American air plant</name>
    <dbReference type="NCBI Taxonomy" id="63787"/>
    <lineage>
        <taxon>Eukaryota</taxon>
        <taxon>Viridiplantae</taxon>
        <taxon>Streptophyta</taxon>
        <taxon>Embryophyta</taxon>
        <taxon>Tracheophyta</taxon>
        <taxon>Spermatophyta</taxon>
        <taxon>Magnoliopsida</taxon>
        <taxon>eudicotyledons</taxon>
        <taxon>Gunneridae</taxon>
        <taxon>Pentapetalae</taxon>
        <taxon>Saxifragales</taxon>
        <taxon>Crassulaceae</taxon>
        <taxon>Kalanchoe</taxon>
    </lineage>
</organism>